<dbReference type="InterPro" id="IPR011006">
    <property type="entry name" value="CheY-like_superfamily"/>
</dbReference>
<dbReference type="Gene3D" id="1.10.10.10">
    <property type="entry name" value="Winged helix-like DNA-binding domain superfamily/Winged helix DNA-binding domain"/>
    <property type="match status" value="1"/>
</dbReference>
<organism evidence="10 11">
    <name type="scientific">Massilia violaceinigra</name>
    <dbReference type="NCBI Taxonomy" id="2045208"/>
    <lineage>
        <taxon>Bacteria</taxon>
        <taxon>Pseudomonadati</taxon>
        <taxon>Pseudomonadota</taxon>
        <taxon>Betaproteobacteria</taxon>
        <taxon>Burkholderiales</taxon>
        <taxon>Oxalobacteraceae</taxon>
        <taxon>Telluria group</taxon>
        <taxon>Massilia</taxon>
    </lineage>
</organism>
<feature type="DNA-binding region" description="OmpR/PhoB-type" evidence="7">
    <location>
        <begin position="124"/>
        <end position="227"/>
    </location>
</feature>
<keyword evidence="3" id="KW-0805">Transcription regulation</keyword>
<evidence type="ECO:0000313" key="10">
    <source>
        <dbReference type="EMBL" id="ATQ74920.1"/>
    </source>
</evidence>
<dbReference type="InterPro" id="IPR036388">
    <property type="entry name" value="WH-like_DNA-bd_sf"/>
</dbReference>
<feature type="domain" description="OmpR/PhoB-type" evidence="9">
    <location>
        <begin position="124"/>
        <end position="227"/>
    </location>
</feature>
<dbReference type="InterPro" id="IPR001789">
    <property type="entry name" value="Sig_transdc_resp-reg_receiver"/>
</dbReference>
<dbReference type="Pfam" id="PF00486">
    <property type="entry name" value="Trans_reg_C"/>
    <property type="match status" value="1"/>
</dbReference>
<dbReference type="GO" id="GO:0000976">
    <property type="term" value="F:transcription cis-regulatory region binding"/>
    <property type="evidence" value="ECO:0007669"/>
    <property type="project" value="TreeGrafter"/>
</dbReference>
<keyword evidence="4 7" id="KW-0238">DNA-binding</keyword>
<sequence length="228" mass="25762">MNPAAHEIVIIDDEVKPAQVLAEYLQRDGFRTAHILDGNSAVAYVRQYAPSVLILDVMLPGLDGIEVCRAVRRFSMVPIIMLTARVDEADRIQGLDIGADDYLCKPVSPREVVARVRAQVRRAAGPMSRDQYTFGFVVEEAAQRIWWQGKVLPLSQVEYRIFKTLLSQPGRIFEREALLNAKDCVGRAVNDRSVDSHIKNIRKKIKPYTGDTEFIFSVYGVGYRFGDF</sequence>
<dbReference type="Proteomes" id="UP000229897">
    <property type="component" value="Chromosome"/>
</dbReference>
<evidence type="ECO:0000256" key="5">
    <source>
        <dbReference type="ARBA" id="ARBA00023163"/>
    </source>
</evidence>
<evidence type="ECO:0000256" key="2">
    <source>
        <dbReference type="ARBA" id="ARBA00023012"/>
    </source>
</evidence>
<dbReference type="RefSeq" id="WP_099874895.1">
    <property type="nucleotide sequence ID" value="NZ_CP024608.1"/>
</dbReference>
<evidence type="ECO:0000256" key="4">
    <source>
        <dbReference type="ARBA" id="ARBA00023125"/>
    </source>
</evidence>
<dbReference type="GO" id="GO:0032993">
    <property type="term" value="C:protein-DNA complex"/>
    <property type="evidence" value="ECO:0007669"/>
    <property type="project" value="TreeGrafter"/>
</dbReference>
<dbReference type="InterPro" id="IPR016032">
    <property type="entry name" value="Sig_transdc_resp-reg_C-effctor"/>
</dbReference>
<evidence type="ECO:0000313" key="11">
    <source>
        <dbReference type="Proteomes" id="UP000229897"/>
    </source>
</evidence>
<keyword evidence="5" id="KW-0804">Transcription</keyword>
<evidence type="ECO:0000256" key="7">
    <source>
        <dbReference type="PROSITE-ProRule" id="PRU01091"/>
    </source>
</evidence>
<evidence type="ECO:0000259" key="9">
    <source>
        <dbReference type="PROSITE" id="PS51755"/>
    </source>
</evidence>
<dbReference type="OrthoDB" id="9802426at2"/>
<dbReference type="EMBL" id="CP024608">
    <property type="protein sequence ID" value="ATQ74920.1"/>
    <property type="molecule type" value="Genomic_DNA"/>
</dbReference>
<evidence type="ECO:0000256" key="6">
    <source>
        <dbReference type="PROSITE-ProRule" id="PRU00169"/>
    </source>
</evidence>
<dbReference type="Pfam" id="PF00072">
    <property type="entry name" value="Response_reg"/>
    <property type="match status" value="1"/>
</dbReference>
<dbReference type="Gene3D" id="6.10.250.690">
    <property type="match status" value="1"/>
</dbReference>
<protein>
    <submittedName>
        <fullName evidence="10">Two-component system response regulator BaeR</fullName>
    </submittedName>
</protein>
<proteinExistence type="predicted"/>
<dbReference type="SUPFAM" id="SSF46894">
    <property type="entry name" value="C-terminal effector domain of the bipartite response regulators"/>
    <property type="match status" value="1"/>
</dbReference>
<keyword evidence="11" id="KW-1185">Reference proteome</keyword>
<dbReference type="GO" id="GO:0006355">
    <property type="term" value="P:regulation of DNA-templated transcription"/>
    <property type="evidence" value="ECO:0007669"/>
    <property type="project" value="InterPro"/>
</dbReference>
<dbReference type="GO" id="GO:0005829">
    <property type="term" value="C:cytosol"/>
    <property type="evidence" value="ECO:0007669"/>
    <property type="project" value="TreeGrafter"/>
</dbReference>
<name>A0A2D2DIW3_9BURK</name>
<keyword evidence="2" id="KW-0902">Two-component regulatory system</keyword>
<dbReference type="SMART" id="SM00448">
    <property type="entry name" value="REC"/>
    <property type="match status" value="1"/>
</dbReference>
<gene>
    <name evidence="10" type="ORF">CR152_10580</name>
</gene>
<feature type="domain" description="Response regulatory" evidence="8">
    <location>
        <begin position="7"/>
        <end position="120"/>
    </location>
</feature>
<dbReference type="SUPFAM" id="SSF52172">
    <property type="entry name" value="CheY-like"/>
    <property type="match status" value="1"/>
</dbReference>
<reference evidence="10" key="1">
    <citation type="submission" date="2017-10" db="EMBL/GenBank/DDBJ databases">
        <title>Massilia psychrophilum sp. nov., a novel purple-pigmented bacterium isolated from Tianshan glacier, Xinjiang Municipality, China.</title>
        <authorList>
            <person name="Wang H."/>
        </authorList>
    </citation>
    <scope>NUCLEOTIDE SEQUENCE [LARGE SCALE GENOMIC DNA]</scope>
    <source>
        <strain evidence="10">B2</strain>
    </source>
</reference>
<evidence type="ECO:0000256" key="3">
    <source>
        <dbReference type="ARBA" id="ARBA00023015"/>
    </source>
</evidence>
<dbReference type="CDD" id="cd00383">
    <property type="entry name" value="trans_reg_C"/>
    <property type="match status" value="1"/>
</dbReference>
<dbReference type="Gene3D" id="3.40.50.2300">
    <property type="match status" value="1"/>
</dbReference>
<dbReference type="SMART" id="SM00862">
    <property type="entry name" value="Trans_reg_C"/>
    <property type="match status" value="1"/>
</dbReference>
<evidence type="ECO:0000256" key="1">
    <source>
        <dbReference type="ARBA" id="ARBA00022553"/>
    </source>
</evidence>
<feature type="modified residue" description="4-aspartylphosphate" evidence="6">
    <location>
        <position position="56"/>
    </location>
</feature>
<evidence type="ECO:0000259" key="8">
    <source>
        <dbReference type="PROSITE" id="PS50110"/>
    </source>
</evidence>
<accession>A0A2D2DIW3</accession>
<dbReference type="GO" id="GO:0000156">
    <property type="term" value="F:phosphorelay response regulator activity"/>
    <property type="evidence" value="ECO:0007669"/>
    <property type="project" value="TreeGrafter"/>
</dbReference>
<dbReference type="AlphaFoldDB" id="A0A2D2DIW3"/>
<dbReference type="InterPro" id="IPR001867">
    <property type="entry name" value="OmpR/PhoB-type_DNA-bd"/>
</dbReference>
<keyword evidence="1 6" id="KW-0597">Phosphoprotein</keyword>
<dbReference type="PANTHER" id="PTHR48111">
    <property type="entry name" value="REGULATOR OF RPOS"/>
    <property type="match status" value="1"/>
</dbReference>
<dbReference type="KEGG" id="mass:CR152_10580"/>
<dbReference type="PROSITE" id="PS51755">
    <property type="entry name" value="OMPR_PHOB"/>
    <property type="match status" value="1"/>
</dbReference>
<dbReference type="InterPro" id="IPR039420">
    <property type="entry name" value="WalR-like"/>
</dbReference>
<dbReference type="PANTHER" id="PTHR48111:SF4">
    <property type="entry name" value="DNA-BINDING DUAL TRANSCRIPTIONAL REGULATOR OMPR"/>
    <property type="match status" value="1"/>
</dbReference>
<dbReference type="PROSITE" id="PS50110">
    <property type="entry name" value="RESPONSE_REGULATORY"/>
    <property type="match status" value="1"/>
</dbReference>